<comment type="cofactor">
    <cofactor evidence="5">
        <name>pyridoxal 5'-phosphate</name>
        <dbReference type="ChEBI" id="CHEBI:597326"/>
    </cofactor>
    <text evidence="5">Binds 1 pyridoxal phosphate per subunit.</text>
</comment>
<feature type="modified residue" description="N6-(pyridoxal phosphate)lysine" evidence="5">
    <location>
        <position position="254"/>
    </location>
</feature>
<dbReference type="GO" id="GO:0042802">
    <property type="term" value="F:identical protein binding"/>
    <property type="evidence" value="ECO:0007669"/>
    <property type="project" value="TreeGrafter"/>
</dbReference>
<evidence type="ECO:0000256" key="3">
    <source>
        <dbReference type="ARBA" id="ARBA00022679"/>
    </source>
</evidence>
<dbReference type="GO" id="GO:0003992">
    <property type="term" value="F:N2-acetyl-L-ornithine:2-oxoglutarate 5-aminotransferase activity"/>
    <property type="evidence" value="ECO:0007669"/>
    <property type="project" value="UniProtKB-UniRule"/>
</dbReference>
<keyword evidence="2 5" id="KW-0028">Amino-acid biosynthesis</keyword>
<evidence type="ECO:0000313" key="7">
    <source>
        <dbReference type="Proteomes" id="UP000649345"/>
    </source>
</evidence>
<keyword evidence="3 5" id="KW-0808">Transferase</keyword>
<dbReference type="GO" id="GO:0005737">
    <property type="term" value="C:cytoplasm"/>
    <property type="evidence" value="ECO:0007669"/>
    <property type="project" value="UniProtKB-SubCell"/>
</dbReference>
<feature type="binding site" evidence="5">
    <location>
        <position position="283"/>
    </location>
    <ligand>
        <name>N(2)-acetyl-L-ornithine</name>
        <dbReference type="ChEBI" id="CHEBI:57805"/>
    </ligand>
</feature>
<comment type="caution">
    <text evidence="6">The sequence shown here is derived from an EMBL/GenBank/DDBJ whole genome shotgun (WGS) entry which is preliminary data.</text>
</comment>
<dbReference type="Gene3D" id="3.40.640.10">
    <property type="entry name" value="Type I PLP-dependent aspartate aminotransferase-like (Major domain)"/>
    <property type="match status" value="1"/>
</dbReference>
<dbReference type="SUPFAM" id="SSF53383">
    <property type="entry name" value="PLP-dependent transferases"/>
    <property type="match status" value="1"/>
</dbReference>
<keyword evidence="5" id="KW-0055">Arginine biosynthesis</keyword>
<dbReference type="PANTHER" id="PTHR11986:SF79">
    <property type="entry name" value="ACETYLORNITHINE AMINOTRANSFERASE, MITOCHONDRIAL"/>
    <property type="match status" value="1"/>
</dbReference>
<feature type="binding site" evidence="5">
    <location>
        <position position="143"/>
    </location>
    <ligand>
        <name>N(2)-acetyl-L-ornithine</name>
        <dbReference type="ChEBI" id="CHEBI:57805"/>
    </ligand>
</feature>
<dbReference type="GO" id="GO:0006526">
    <property type="term" value="P:L-arginine biosynthetic process"/>
    <property type="evidence" value="ECO:0007669"/>
    <property type="project" value="UniProtKB-UniRule"/>
</dbReference>
<evidence type="ECO:0000256" key="5">
    <source>
        <dbReference type="HAMAP-Rule" id="MF_01107"/>
    </source>
</evidence>
<sequence>MMENKETIIKEAEENVLHTYNRYQVVLDHGDGVYLCDTDDNKYLDFAAGIAVQALGYHYPGYDEALKGQIDKLMHTSNLYYNEPAAEAAEKLVRMSGMSRVFFTNSGTEAIEGALKAARKYAWLKDGKNDHEIIAMNHSFHGRSMGALSVTGNEKYQAPFRPLIGGIRFADYNDLESVKAQFNERTCAVILETIQGEGGIYPATEEFLKGVKALCEEHDALLILDEIQCGMGRSGHLFAWQEYGVKPNIMTCAKALGCGVPVGAFVLDEKTALGSLAPGDHGTTYGGNPFVCAAVSKVLDIFEQDHIVEHVQEVGAYLQEKLDALVDKYDCIAARRGKGLIQGLVIQGRPVGEVVLKSMDEGLIVITAGSDVLRLVPPLVITKDHVDEMVEKLERALTKG</sequence>
<proteinExistence type="inferred from homology"/>
<evidence type="ECO:0000313" key="6">
    <source>
        <dbReference type="EMBL" id="MBC5660924.1"/>
    </source>
</evidence>
<dbReference type="HAMAP" id="MF_01107">
    <property type="entry name" value="ArgD_aminotrans_3"/>
    <property type="match status" value="1"/>
</dbReference>
<dbReference type="InterPro" id="IPR015421">
    <property type="entry name" value="PyrdxlP-dep_Trfase_major"/>
</dbReference>
<feature type="binding site" evidence="5">
    <location>
        <position position="140"/>
    </location>
    <ligand>
        <name>pyridoxal 5'-phosphate</name>
        <dbReference type="ChEBI" id="CHEBI:597326"/>
    </ligand>
</feature>
<dbReference type="NCBIfam" id="TIGR00707">
    <property type="entry name" value="argD"/>
    <property type="match status" value="1"/>
</dbReference>
<comment type="subcellular location">
    <subcellularLocation>
        <location evidence="5">Cytoplasm</location>
    </subcellularLocation>
</comment>
<evidence type="ECO:0000256" key="1">
    <source>
        <dbReference type="ARBA" id="ARBA00022576"/>
    </source>
</evidence>
<comment type="miscellaneous">
    <text evidence="5">May also have succinyldiaminopimelate aminotransferase activity, thus carrying out the corresponding step in lysine biosynthesis.</text>
</comment>
<protein>
    <recommendedName>
        <fullName evidence="5">Acetylornithine aminotransferase</fullName>
        <shortName evidence="5">ACOAT</shortName>
        <ecNumber evidence="5">2.6.1.11</ecNumber>
    </recommendedName>
</protein>
<keyword evidence="5" id="KW-0963">Cytoplasm</keyword>
<dbReference type="EMBL" id="JACOOR010000009">
    <property type="protein sequence ID" value="MBC5660924.1"/>
    <property type="molecule type" value="Genomic_DNA"/>
</dbReference>
<feature type="binding site" evidence="5">
    <location>
        <position position="284"/>
    </location>
    <ligand>
        <name>pyridoxal 5'-phosphate</name>
        <dbReference type="ChEBI" id="CHEBI:597326"/>
    </ligand>
</feature>
<accession>A0A923RN36</accession>
<dbReference type="InterPro" id="IPR005814">
    <property type="entry name" value="Aminotrans_3"/>
</dbReference>
<dbReference type="Pfam" id="PF00202">
    <property type="entry name" value="Aminotran_3"/>
    <property type="match status" value="1"/>
</dbReference>
<feature type="binding site" evidence="5">
    <location>
        <begin position="225"/>
        <end position="228"/>
    </location>
    <ligand>
        <name>pyridoxal 5'-phosphate</name>
        <dbReference type="ChEBI" id="CHEBI:597326"/>
    </ligand>
</feature>
<organism evidence="6 7">
    <name type="scientific">Anaerosacchariphilus hominis</name>
    <dbReference type="NCBI Taxonomy" id="2763017"/>
    <lineage>
        <taxon>Bacteria</taxon>
        <taxon>Bacillati</taxon>
        <taxon>Bacillota</taxon>
        <taxon>Clostridia</taxon>
        <taxon>Lachnospirales</taxon>
        <taxon>Lachnospiraceae</taxon>
        <taxon>Anaerosacchariphilus</taxon>
    </lineage>
</organism>
<dbReference type="EC" id="2.6.1.11" evidence="5"/>
<dbReference type="FunFam" id="3.40.640.10:FF:000004">
    <property type="entry name" value="Acetylornithine aminotransferase"/>
    <property type="match status" value="1"/>
</dbReference>
<comment type="subunit">
    <text evidence="5">Homodimer.</text>
</comment>
<dbReference type="PIRSF" id="PIRSF000521">
    <property type="entry name" value="Transaminase_4ab_Lys_Orn"/>
    <property type="match status" value="1"/>
</dbReference>
<dbReference type="Proteomes" id="UP000649345">
    <property type="component" value="Unassembled WGS sequence"/>
</dbReference>
<evidence type="ECO:0000256" key="2">
    <source>
        <dbReference type="ARBA" id="ARBA00022605"/>
    </source>
</evidence>
<name>A0A923RN36_9FIRM</name>
<dbReference type="InterPro" id="IPR050103">
    <property type="entry name" value="Class-III_PLP-dep_AT"/>
</dbReference>
<gene>
    <name evidence="5" type="primary">argD</name>
    <name evidence="6" type="ORF">H8S44_14270</name>
</gene>
<dbReference type="AlphaFoldDB" id="A0A923RN36"/>
<dbReference type="Gene3D" id="3.90.1150.10">
    <property type="entry name" value="Aspartate Aminotransferase, domain 1"/>
    <property type="match status" value="1"/>
</dbReference>
<dbReference type="InterPro" id="IPR015422">
    <property type="entry name" value="PyrdxlP-dep_Trfase_small"/>
</dbReference>
<dbReference type="NCBIfam" id="NF002325">
    <property type="entry name" value="PRK01278.1"/>
    <property type="match status" value="1"/>
</dbReference>
<keyword evidence="4 5" id="KW-0663">Pyridoxal phosphate</keyword>
<keyword evidence="1 5" id="KW-0032">Aminotransferase</keyword>
<dbReference type="CDD" id="cd00610">
    <property type="entry name" value="OAT_like"/>
    <property type="match status" value="1"/>
</dbReference>
<dbReference type="InterPro" id="IPR004636">
    <property type="entry name" value="AcOrn/SuccOrn_fam"/>
</dbReference>
<keyword evidence="7" id="KW-1185">Reference proteome</keyword>
<reference evidence="6" key="1">
    <citation type="submission" date="2020-08" db="EMBL/GenBank/DDBJ databases">
        <title>Genome public.</title>
        <authorList>
            <person name="Liu C."/>
            <person name="Sun Q."/>
        </authorList>
    </citation>
    <scope>NUCLEOTIDE SEQUENCE</scope>
    <source>
        <strain evidence="6">NSJ-68</strain>
    </source>
</reference>
<evidence type="ECO:0000256" key="4">
    <source>
        <dbReference type="ARBA" id="ARBA00022898"/>
    </source>
</evidence>
<comment type="similarity">
    <text evidence="5">Belongs to the class-III pyridoxal-phosphate-dependent aminotransferase family. ArgD subfamily.</text>
</comment>
<comment type="pathway">
    <text evidence="5">Amino-acid biosynthesis; L-arginine biosynthesis; N(2)-acetyl-L-ornithine from L-glutamate: step 4/4.</text>
</comment>
<dbReference type="GO" id="GO:0030170">
    <property type="term" value="F:pyridoxal phosphate binding"/>
    <property type="evidence" value="ECO:0007669"/>
    <property type="project" value="InterPro"/>
</dbReference>
<comment type="catalytic activity">
    <reaction evidence="5">
        <text>N(2)-acetyl-L-ornithine + 2-oxoglutarate = N-acetyl-L-glutamate 5-semialdehyde + L-glutamate</text>
        <dbReference type="Rhea" id="RHEA:18049"/>
        <dbReference type="ChEBI" id="CHEBI:16810"/>
        <dbReference type="ChEBI" id="CHEBI:29123"/>
        <dbReference type="ChEBI" id="CHEBI:29985"/>
        <dbReference type="ChEBI" id="CHEBI:57805"/>
        <dbReference type="EC" id="2.6.1.11"/>
    </reaction>
</comment>
<feature type="binding site" evidence="5">
    <location>
        <begin position="107"/>
        <end position="108"/>
    </location>
    <ligand>
        <name>pyridoxal 5'-phosphate</name>
        <dbReference type="ChEBI" id="CHEBI:597326"/>
    </ligand>
</feature>
<dbReference type="PANTHER" id="PTHR11986">
    <property type="entry name" value="AMINOTRANSFERASE CLASS III"/>
    <property type="match status" value="1"/>
</dbReference>
<dbReference type="InterPro" id="IPR015424">
    <property type="entry name" value="PyrdxlP-dep_Trfase"/>
</dbReference>